<dbReference type="GO" id="GO:0005886">
    <property type="term" value="C:plasma membrane"/>
    <property type="evidence" value="ECO:0007669"/>
    <property type="project" value="UniProtKB-SubCell"/>
</dbReference>
<dbReference type="Proteomes" id="UP000007486">
    <property type="component" value="Chromosome"/>
</dbReference>
<dbReference type="OrthoDB" id="905059at2"/>
<feature type="transmembrane region" description="Helical" evidence="6">
    <location>
        <begin position="668"/>
        <end position="687"/>
    </location>
</feature>
<dbReference type="PANTHER" id="PTHR30572:SF18">
    <property type="entry name" value="ABC-TYPE MACROLIDE FAMILY EXPORT SYSTEM PERMEASE COMPONENT 2"/>
    <property type="match status" value="1"/>
</dbReference>
<evidence type="ECO:0000256" key="6">
    <source>
        <dbReference type="SAM" id="Phobius"/>
    </source>
</evidence>
<protein>
    <recommendedName>
        <fullName evidence="11">ABC3 transporter permease protein domain-containing protein</fullName>
    </recommendedName>
</protein>
<gene>
    <name evidence="9" type="ordered locus">Bacsa_3041</name>
</gene>
<keyword evidence="4 6" id="KW-1133">Transmembrane helix</keyword>
<feature type="transmembrane region" description="Helical" evidence="6">
    <location>
        <begin position="328"/>
        <end position="351"/>
    </location>
</feature>
<dbReference type="GO" id="GO:0022857">
    <property type="term" value="F:transmembrane transporter activity"/>
    <property type="evidence" value="ECO:0007669"/>
    <property type="project" value="TreeGrafter"/>
</dbReference>
<evidence type="ECO:0000259" key="7">
    <source>
        <dbReference type="Pfam" id="PF02687"/>
    </source>
</evidence>
<feature type="transmembrane region" description="Helical" evidence="6">
    <location>
        <begin position="722"/>
        <end position="747"/>
    </location>
</feature>
<evidence type="ECO:0000256" key="2">
    <source>
        <dbReference type="ARBA" id="ARBA00022475"/>
    </source>
</evidence>
<comment type="subcellular location">
    <subcellularLocation>
        <location evidence="1">Cell membrane</location>
        <topology evidence="1">Multi-pass membrane protein</topology>
    </subcellularLocation>
</comment>
<dbReference type="RefSeq" id="WP_013618943.1">
    <property type="nucleotide sequence ID" value="NC_015164.1"/>
</dbReference>
<reference evidence="9 10" key="1">
    <citation type="journal article" date="2011" name="Stand. Genomic Sci.">
        <title>Complete genome sequence of Bacteroides salanitronis type strain (BL78).</title>
        <authorList>
            <person name="Gronow S."/>
            <person name="Held B."/>
            <person name="Lucas S."/>
            <person name="Lapidus A."/>
            <person name="Del Rio T.G."/>
            <person name="Nolan M."/>
            <person name="Tice H."/>
            <person name="Deshpande S."/>
            <person name="Cheng J.F."/>
            <person name="Pitluck S."/>
            <person name="Liolios K."/>
            <person name="Pagani I."/>
            <person name="Ivanova N."/>
            <person name="Mavromatis K."/>
            <person name="Pati A."/>
            <person name="Tapia R."/>
            <person name="Han C."/>
            <person name="Goodwin L."/>
            <person name="Chen A."/>
            <person name="Palaniappan K."/>
            <person name="Land M."/>
            <person name="Hauser L."/>
            <person name="Chang Y.J."/>
            <person name="Jeffries C.D."/>
            <person name="Brambilla E.M."/>
            <person name="Rohde M."/>
            <person name="Goker M."/>
            <person name="Detter J.C."/>
            <person name="Woyke T."/>
            <person name="Bristow J."/>
            <person name="Markowitz V."/>
            <person name="Hugenholtz P."/>
            <person name="Kyrpides N.C."/>
            <person name="Klenk H.P."/>
            <person name="Eisen J.A."/>
        </authorList>
    </citation>
    <scope>NUCLEOTIDE SEQUENCE [LARGE SCALE GENOMIC DNA]</scope>
    <source>
        <strain evidence="9 10">DSM 18170</strain>
    </source>
</reference>
<evidence type="ECO:0000256" key="1">
    <source>
        <dbReference type="ARBA" id="ARBA00004651"/>
    </source>
</evidence>
<dbReference type="eggNOG" id="COG0577">
    <property type="taxonomic scope" value="Bacteria"/>
</dbReference>
<dbReference type="InterPro" id="IPR003838">
    <property type="entry name" value="ABC3_permease_C"/>
</dbReference>
<keyword evidence="5 6" id="KW-0472">Membrane</keyword>
<keyword evidence="3 6" id="KW-0812">Transmembrane</keyword>
<evidence type="ECO:0000256" key="5">
    <source>
        <dbReference type="ARBA" id="ARBA00023136"/>
    </source>
</evidence>
<evidence type="ECO:0000256" key="4">
    <source>
        <dbReference type="ARBA" id="ARBA00022989"/>
    </source>
</evidence>
<keyword evidence="10" id="KW-1185">Reference proteome</keyword>
<evidence type="ECO:0000259" key="8">
    <source>
        <dbReference type="Pfam" id="PF12704"/>
    </source>
</evidence>
<dbReference type="InterPro" id="IPR025857">
    <property type="entry name" value="MacB_PCD"/>
</dbReference>
<feature type="transmembrane region" description="Helical" evidence="6">
    <location>
        <begin position="415"/>
        <end position="437"/>
    </location>
</feature>
<evidence type="ECO:0000313" key="9">
    <source>
        <dbReference type="EMBL" id="ADY37570.1"/>
    </source>
</evidence>
<dbReference type="KEGG" id="bsa:Bacsa_3041"/>
<dbReference type="STRING" id="667015.Bacsa_3041"/>
<feature type="domain" description="MacB-like periplasmic core" evidence="8">
    <location>
        <begin position="430"/>
        <end position="598"/>
    </location>
</feature>
<feature type="domain" description="ABC3 transporter permease C-terminal" evidence="7">
    <location>
        <begin position="284"/>
        <end position="398"/>
    </location>
</feature>
<evidence type="ECO:0000313" key="10">
    <source>
        <dbReference type="Proteomes" id="UP000007486"/>
    </source>
</evidence>
<accession>F0R309</accession>
<dbReference type="Pfam" id="PF12704">
    <property type="entry name" value="MacB_PCD"/>
    <property type="match status" value="2"/>
</dbReference>
<dbReference type="InterPro" id="IPR050250">
    <property type="entry name" value="Macrolide_Exporter_MacB"/>
</dbReference>
<feature type="transmembrane region" description="Helical" evidence="6">
    <location>
        <begin position="280"/>
        <end position="307"/>
    </location>
</feature>
<dbReference type="PANTHER" id="PTHR30572">
    <property type="entry name" value="MEMBRANE COMPONENT OF TRANSPORTER-RELATED"/>
    <property type="match status" value="1"/>
</dbReference>
<evidence type="ECO:0008006" key="11">
    <source>
        <dbReference type="Google" id="ProtNLM"/>
    </source>
</evidence>
<proteinExistence type="predicted"/>
<dbReference type="EMBL" id="CP002530">
    <property type="protein sequence ID" value="ADY37570.1"/>
    <property type="molecule type" value="Genomic_DNA"/>
</dbReference>
<evidence type="ECO:0000256" key="3">
    <source>
        <dbReference type="ARBA" id="ARBA00022692"/>
    </source>
</evidence>
<name>F0R309_PHOSB</name>
<dbReference type="HOGENOM" id="CLU_008713_0_1_10"/>
<sequence>MKKALNNLFRRGEANPIKILCLGVGLAIGLAMIAEVIYETSYDNFLPRLEDTYRITEKYKSAQDDTWRPYTKTPGATAPGVKRYCPEVEAATRFTWLQDEMHLVTEDQREVTANAHLCDSSFFEVFPRRILIGENPHTGLEKENNAYISSRLAETLGTDIVGHTLTWKEFPDFKLNIVGIFEEFPENTHLPRFDVVVALPTIGQVMGDGRDNWLGNDRYSSYARLYPGTKPEQLTANVKRMLETNLPMEHLRKTGASYEIGFQPVGEIFSSSDYNRIMRIVFLAFGILMLAVAVLNYILLVISGMVNRAKSIATYRCYGAESRDIYRMVLAESALHGLLSLALAVLIIFGIQDLLQEQIGHSLHSLFPPATIAVCVVITIAVILLCGAMPGYLYTRIPVTYAYRRYTESKRHWKLGLLFVQFLLTTFFVAVLAVISLQYNKLTNYDAGFEYKDMLYVSLPGTTGTEQQRCVQELKKLPEVAGVTWGYQDPFERCSGNNVYDNETGAEFMNIADMYLTGDDYHQVFGIPVIEGTAFTPHLSDTVARQVMVSRKFVERMRELAGWTGSPIGKTVFITEHKGPLTICGVYEEIHFGSQMAEDADERPTVMFYSPEPRSYLFIRLRHLTPEGMKAVQNVVSQTMPSQEKHVYSLALEMDNLYDSILHVRNSIFFTGLCILIIALIGLTAYIRDEISRRRAEIAIRIIHGATVGSVQRLFLAGLLKIALPAALIGALVAWRVSIALLQLFAVKIELTWWLFTGCALVVLLVVWVLSALLVLKAARMNPTENLRTE</sequence>
<organism evidence="9 10">
    <name type="scientific">Phocaeicola salanitronis (strain DSM 18170 / JCM 13657 / CCUG 60908 / BL78)</name>
    <name type="common">Bacteroides salanitronis</name>
    <dbReference type="NCBI Taxonomy" id="667015"/>
    <lineage>
        <taxon>Bacteria</taxon>
        <taxon>Pseudomonadati</taxon>
        <taxon>Bacteroidota</taxon>
        <taxon>Bacteroidia</taxon>
        <taxon>Bacteroidales</taxon>
        <taxon>Bacteroidaceae</taxon>
        <taxon>Phocaeicola</taxon>
    </lineage>
</organism>
<keyword evidence="2" id="KW-1003">Cell membrane</keyword>
<feature type="transmembrane region" description="Helical" evidence="6">
    <location>
        <begin position="753"/>
        <end position="776"/>
    </location>
</feature>
<feature type="domain" description="ABC3 transporter permease C-terminal" evidence="7">
    <location>
        <begin position="670"/>
        <end position="783"/>
    </location>
</feature>
<feature type="transmembrane region" description="Helical" evidence="6">
    <location>
        <begin position="371"/>
        <end position="394"/>
    </location>
</feature>
<dbReference type="AlphaFoldDB" id="F0R309"/>
<dbReference type="Pfam" id="PF02687">
    <property type="entry name" value="FtsX"/>
    <property type="match status" value="2"/>
</dbReference>
<feature type="transmembrane region" description="Helical" evidence="6">
    <location>
        <begin position="20"/>
        <end position="38"/>
    </location>
</feature>
<feature type="domain" description="MacB-like periplasmic core" evidence="8">
    <location>
        <begin position="21"/>
        <end position="240"/>
    </location>
</feature>